<feature type="chain" id="PRO_5041481379" description="Carboxylic ester hydrolase" evidence="3">
    <location>
        <begin position="25"/>
        <end position="539"/>
    </location>
</feature>
<dbReference type="InterPro" id="IPR019826">
    <property type="entry name" value="Carboxylesterase_B_AS"/>
</dbReference>
<dbReference type="PANTHER" id="PTHR11559">
    <property type="entry name" value="CARBOXYLESTERASE"/>
    <property type="match status" value="1"/>
</dbReference>
<organism evidence="5 6">
    <name type="scientific">Coniochaeta hoffmannii</name>
    <dbReference type="NCBI Taxonomy" id="91930"/>
    <lineage>
        <taxon>Eukaryota</taxon>
        <taxon>Fungi</taxon>
        <taxon>Dikarya</taxon>
        <taxon>Ascomycota</taxon>
        <taxon>Pezizomycotina</taxon>
        <taxon>Sordariomycetes</taxon>
        <taxon>Sordariomycetidae</taxon>
        <taxon>Coniochaetales</taxon>
        <taxon>Coniochaetaceae</taxon>
        <taxon>Coniochaeta</taxon>
    </lineage>
</organism>
<reference evidence="5" key="1">
    <citation type="submission" date="2022-07" db="EMBL/GenBank/DDBJ databases">
        <title>Fungi with potential for degradation of polypropylene.</title>
        <authorList>
            <person name="Gostincar C."/>
        </authorList>
    </citation>
    <scope>NUCLEOTIDE SEQUENCE</scope>
    <source>
        <strain evidence="5">EXF-13287</strain>
    </source>
</reference>
<dbReference type="EC" id="3.1.1.-" evidence="3"/>
<dbReference type="PROSITE" id="PS00122">
    <property type="entry name" value="CARBOXYLESTERASE_B_1"/>
    <property type="match status" value="1"/>
</dbReference>
<dbReference type="InterPro" id="IPR029058">
    <property type="entry name" value="AB_hydrolase_fold"/>
</dbReference>
<dbReference type="Pfam" id="PF00135">
    <property type="entry name" value="COesterase"/>
    <property type="match status" value="1"/>
</dbReference>
<dbReference type="Gene3D" id="3.40.50.1820">
    <property type="entry name" value="alpha/beta hydrolase"/>
    <property type="match status" value="1"/>
</dbReference>
<dbReference type="InterPro" id="IPR050309">
    <property type="entry name" value="Type-B_Carboxylest/Lipase"/>
</dbReference>
<dbReference type="AlphaFoldDB" id="A0AA38W3R5"/>
<evidence type="ECO:0000256" key="3">
    <source>
        <dbReference type="RuleBase" id="RU361235"/>
    </source>
</evidence>
<proteinExistence type="inferred from homology"/>
<evidence type="ECO:0000313" key="5">
    <source>
        <dbReference type="EMBL" id="KAJ9164885.1"/>
    </source>
</evidence>
<gene>
    <name evidence="5" type="ORF">NKR19_g872</name>
</gene>
<comment type="caution">
    <text evidence="5">The sequence shown here is derived from an EMBL/GenBank/DDBJ whole genome shotgun (WGS) entry which is preliminary data.</text>
</comment>
<dbReference type="Proteomes" id="UP001174691">
    <property type="component" value="Unassembled WGS sequence"/>
</dbReference>
<evidence type="ECO:0000313" key="6">
    <source>
        <dbReference type="Proteomes" id="UP001174691"/>
    </source>
</evidence>
<feature type="domain" description="Carboxylesterase type B" evidence="4">
    <location>
        <begin position="27"/>
        <end position="433"/>
    </location>
</feature>
<feature type="signal peptide" evidence="3">
    <location>
        <begin position="1"/>
        <end position="24"/>
    </location>
</feature>
<dbReference type="GO" id="GO:0016787">
    <property type="term" value="F:hydrolase activity"/>
    <property type="evidence" value="ECO:0007669"/>
    <property type="project" value="UniProtKB-KW"/>
</dbReference>
<keyword evidence="6" id="KW-1185">Reference proteome</keyword>
<evidence type="ECO:0000256" key="1">
    <source>
        <dbReference type="ARBA" id="ARBA00005964"/>
    </source>
</evidence>
<dbReference type="EMBL" id="JANBVN010000008">
    <property type="protein sequence ID" value="KAJ9164885.1"/>
    <property type="molecule type" value="Genomic_DNA"/>
</dbReference>
<evidence type="ECO:0000259" key="4">
    <source>
        <dbReference type="Pfam" id="PF00135"/>
    </source>
</evidence>
<protein>
    <recommendedName>
        <fullName evidence="3">Carboxylic ester hydrolase</fullName>
        <ecNumber evidence="3">3.1.1.-</ecNumber>
    </recommendedName>
</protein>
<sequence length="539" mass="58176">MPHSWIETLCVLSSLLALVPLAAAQDLVATLDYGTFQGAYSAQYNISYWQKIPFAAPPVGQNRFAGPKPPEPLTDGVYNSTQTFDMCPQRTVNGSEDCLYLGLYSRPWTRGQPLRPVVVVFYGGGFIQGSASFTLPPSAYPILNVTDASDMVFVYPNYRTNAFGLLAGAEVLADGHSDTNAGLLDQRAAIRWANRYAAEFGGDPDDVAIWGQSAGGGSVVAQVIADQDFDGERGGRFGKALASSPYWAKTYDADSPEAQWNYDTLVNRTGCGGAGDTLACLKGKDVQAIREASLYITTTHVYNTSSYTWAPVIDGGFLKRRLSQAVDEGRVNARVGLGMFNTHEGETFIPGGLGSATGSGSPAFNSSEASFDDWLTGFLPGLKKCELEAVKRYYPKNGSSEEISGYDGWYAAAGLIFRDVVLACPAYWMAGSQPGGGWLGEYSIAPAKHASDVYWWNSVNDAQKTDPFHYQGYAGAFASFFMTGDPNKLKLTNSSVPGVPELKTGKELNINAEGFATVDITQLEKRCALWKKLAPRIPM</sequence>
<comment type="similarity">
    <text evidence="1 3">Belongs to the type-B carboxylesterase/lipase family.</text>
</comment>
<evidence type="ECO:0000256" key="2">
    <source>
        <dbReference type="ARBA" id="ARBA00022801"/>
    </source>
</evidence>
<dbReference type="SUPFAM" id="SSF53474">
    <property type="entry name" value="alpha/beta-Hydrolases"/>
    <property type="match status" value="1"/>
</dbReference>
<dbReference type="FunFam" id="3.40.50.1820:FF:000299">
    <property type="entry name" value="Carboxylic ester hydrolase"/>
    <property type="match status" value="1"/>
</dbReference>
<keyword evidence="3" id="KW-0732">Signal</keyword>
<dbReference type="InterPro" id="IPR002018">
    <property type="entry name" value="CarbesteraseB"/>
</dbReference>
<keyword evidence="2 3" id="KW-0378">Hydrolase</keyword>
<name>A0AA38W3R5_9PEZI</name>
<accession>A0AA38W3R5</accession>